<dbReference type="AlphaFoldDB" id="A0A6N3EUN8"/>
<dbReference type="Pfam" id="PF00005">
    <property type="entry name" value="ABC_tran"/>
    <property type="match status" value="1"/>
</dbReference>
<evidence type="ECO:0000256" key="1">
    <source>
        <dbReference type="ARBA" id="ARBA00005417"/>
    </source>
</evidence>
<dbReference type="InterPro" id="IPR017911">
    <property type="entry name" value="MacB-like_ATP-bd"/>
</dbReference>
<dbReference type="PROSITE" id="PS50893">
    <property type="entry name" value="ABC_TRANSPORTER_2"/>
    <property type="match status" value="1"/>
</dbReference>
<dbReference type="SUPFAM" id="SSF52540">
    <property type="entry name" value="P-loop containing nucleoside triphosphate hydrolases"/>
    <property type="match status" value="1"/>
</dbReference>
<protein>
    <submittedName>
        <fullName evidence="6">Bacitracin export ATP-binding protein BceA</fullName>
    </submittedName>
</protein>
<evidence type="ECO:0000256" key="4">
    <source>
        <dbReference type="ARBA" id="ARBA00022840"/>
    </source>
</evidence>
<gene>
    <name evidence="6" type="primary">bceA_1</name>
    <name evidence="6" type="ORF">CHLFYP18_00963</name>
</gene>
<accession>A0A6N3EUN8</accession>
<dbReference type="PANTHER" id="PTHR42798">
    <property type="entry name" value="LIPOPROTEIN-RELEASING SYSTEM ATP-BINDING PROTEIN LOLD"/>
    <property type="match status" value="1"/>
</dbReference>
<proteinExistence type="inferred from homology"/>
<keyword evidence="2" id="KW-0813">Transport</keyword>
<evidence type="ECO:0000256" key="2">
    <source>
        <dbReference type="ARBA" id="ARBA00022448"/>
    </source>
</evidence>
<dbReference type="SMART" id="SM00382">
    <property type="entry name" value="AAA"/>
    <property type="match status" value="1"/>
</dbReference>
<dbReference type="EMBL" id="CACRUH010000055">
    <property type="protein sequence ID" value="VYU43434.1"/>
    <property type="molecule type" value="Genomic_DNA"/>
</dbReference>
<dbReference type="Gene3D" id="3.40.50.300">
    <property type="entry name" value="P-loop containing nucleotide triphosphate hydrolases"/>
    <property type="match status" value="1"/>
</dbReference>
<dbReference type="InterPro" id="IPR027417">
    <property type="entry name" value="P-loop_NTPase"/>
</dbReference>
<organism evidence="6">
    <name type="scientific">Hungatella hathewayi</name>
    <dbReference type="NCBI Taxonomy" id="154046"/>
    <lineage>
        <taxon>Bacteria</taxon>
        <taxon>Bacillati</taxon>
        <taxon>Bacillota</taxon>
        <taxon>Clostridia</taxon>
        <taxon>Lachnospirales</taxon>
        <taxon>Lachnospiraceae</taxon>
        <taxon>Hungatella</taxon>
    </lineage>
</organism>
<evidence type="ECO:0000313" key="6">
    <source>
        <dbReference type="EMBL" id="VYU43434.1"/>
    </source>
</evidence>
<dbReference type="GO" id="GO:0005524">
    <property type="term" value="F:ATP binding"/>
    <property type="evidence" value="ECO:0007669"/>
    <property type="project" value="UniProtKB-KW"/>
</dbReference>
<comment type="similarity">
    <text evidence="1">Belongs to the ABC transporter superfamily.</text>
</comment>
<feature type="domain" description="ABC transporter" evidence="5">
    <location>
        <begin position="15"/>
        <end position="254"/>
    </location>
</feature>
<keyword evidence="4 6" id="KW-0067">ATP-binding</keyword>
<dbReference type="PANTHER" id="PTHR42798:SF7">
    <property type="entry name" value="ALPHA-D-RIBOSE 1-METHYLPHOSPHONATE 5-TRIPHOSPHATE SYNTHASE SUBUNIT PHNL"/>
    <property type="match status" value="1"/>
</dbReference>
<evidence type="ECO:0000256" key="3">
    <source>
        <dbReference type="ARBA" id="ARBA00022741"/>
    </source>
</evidence>
<sequence>MERYNIERYNMEEIIHAKNIIKSFHEGSENQRILDGISLSVREGEFISVMGPSGSGKSTLLFALSGMDRIDSGSVSFCGSDLSACTENQLADLRRTQMGFVFQQPTLLKNLNILDNIILPSLRDKKKDVSRITEKARSLMKETGIGELEDRDISRASGGQLQRAGICRALMNDPRILFGDEPTGALNSKSAQEIMDIFTEINAQGTAVMLVTHDARIAARTERVLFLCDGRIVREAHFPKYTGKDMEQRMEKIMELMKEAGI</sequence>
<dbReference type="CDD" id="cd03255">
    <property type="entry name" value="ABC_MJ0796_LolCDE_FtsE"/>
    <property type="match status" value="1"/>
</dbReference>
<dbReference type="InterPro" id="IPR003593">
    <property type="entry name" value="AAA+_ATPase"/>
</dbReference>
<dbReference type="GO" id="GO:0016887">
    <property type="term" value="F:ATP hydrolysis activity"/>
    <property type="evidence" value="ECO:0007669"/>
    <property type="project" value="InterPro"/>
</dbReference>
<reference evidence="6" key="1">
    <citation type="submission" date="2019-11" db="EMBL/GenBank/DDBJ databases">
        <authorList>
            <person name="Feng L."/>
        </authorList>
    </citation>
    <scope>NUCLEOTIDE SEQUENCE</scope>
    <source>
        <strain evidence="6">ChathewayiLFYP18</strain>
    </source>
</reference>
<dbReference type="InterPro" id="IPR003439">
    <property type="entry name" value="ABC_transporter-like_ATP-bd"/>
</dbReference>
<keyword evidence="3" id="KW-0547">Nucleotide-binding</keyword>
<evidence type="ECO:0000259" key="5">
    <source>
        <dbReference type="PROSITE" id="PS50893"/>
    </source>
</evidence>
<name>A0A6N3EUN8_9FIRM</name>